<dbReference type="PANTHER" id="PTHR46619:SF2">
    <property type="entry name" value="XS DOMAIN PROTEIN"/>
    <property type="match status" value="1"/>
</dbReference>
<sequence length="969" mass="112321">MQSRRHEDFASQSSFDRRGRDMDIGPDGYIAMSPRSMRSWSPRRMEAAPAYSDRALAGRRSISLERRRAYDDSGRVIRSRSPAPAHSDRALAGRRSISLERRRAYDDSGRVIRSRSPPYMEAKRGRPFYKDDWVSDRDLPSPERRSRYEFFERMDRGREDVEYSPARNEFGYGHGSTRTGVRDVRDDKFEARRFDSGVRELPSQKSAVMGGLYKSTGDVGPISKPEPSGDLSSAPLNIGLGQIGKERVHYPDVRDAYSFDKFASVKHYADEDKIMAHPTHSRDTSYSNMTAIRSKEPIGASHFKDYARTSPRKSRIDQLDYRGGPGGMPLPRDNSPLNSRHMPEPLPHSRYEQRQHLDFHRNTIGVNDDMAPYREERFSPPRTGHLDTFHLHPRTREKDEYLYRSDEIYEKMDIHERVVYNGRDVLKPNMLDRVTHRPETSDMAHRNMSSRRSLDRIPLTSAHNIGLSRSPAEKRESAQYLDTVSIHSRLGRKVTREDEMPYMGMAQVRETERRLDYDYDYNRGLSPGSHKERMKSFRGLLYERERKMEEHDLPSYDSSSRYLKRKGAMEDEEDRIHSRNMMSRLDAVYRRHNRDFRDEEWIDPDAGRSRFSERTQKVYDDDDFIYDPDEFVYYYDHDHDHDHGHHMRLHTYDDKHAKGYPRSSGRVGYNSYYPNRRNVLPRWKNDKDADMYSSATEQHEPHEDTKEFKQLVNDYFLSFTKKLNENSVVRRRYMEQGRGGSLYCIVCGRSLSKEFLDAQRLAMHAFMSRKGGLRAQHLGLLKALCVMFGWNSVLPSDTPRWFPETLSTTEASAQKQDLIIWPPVVIVHNISITSNNSNGEGPITVEALGQYLRGVGLSGGKVKLGKPANCSIMLVKFLGTFSGLQEAEKIHEYFLKKKHGRKYLEQTSSSKGKSNHEESAEKEAERVLFGYMGIAEDLDKVDIDTKRKCSIKSKKEIQDIADAPVKPGE</sequence>
<keyword evidence="4" id="KW-1185">Reference proteome</keyword>
<evidence type="ECO:0000256" key="1">
    <source>
        <dbReference type="SAM" id="MobiDB-lite"/>
    </source>
</evidence>
<dbReference type="Proteomes" id="UP000215914">
    <property type="component" value="Unassembled WGS sequence"/>
</dbReference>
<feature type="region of interest" description="Disordered" evidence="1">
    <location>
        <begin position="306"/>
        <end position="346"/>
    </location>
</feature>
<name>A0A9K3IDC9_HELAN</name>
<feature type="compositionally biased region" description="Basic and acidic residues" evidence="1">
    <location>
        <begin position="1"/>
        <end position="23"/>
    </location>
</feature>
<dbReference type="EMBL" id="MNCJ02000323">
    <property type="protein sequence ID" value="KAF5794515.1"/>
    <property type="molecule type" value="Genomic_DNA"/>
</dbReference>
<feature type="domain" description="XS" evidence="2">
    <location>
        <begin position="817"/>
        <end position="939"/>
    </location>
</feature>
<feature type="region of interest" description="Disordered" evidence="1">
    <location>
        <begin position="68"/>
        <end position="94"/>
    </location>
</feature>
<accession>A0A9K3IDC9</accession>
<gene>
    <name evidence="3" type="ORF">HanXRQr2_Chr08g0328931</name>
</gene>
<feature type="compositionally biased region" description="Low complexity" evidence="1">
    <location>
        <begin position="32"/>
        <end position="41"/>
    </location>
</feature>
<dbReference type="GO" id="GO:0031047">
    <property type="term" value="P:regulatory ncRNA-mediated gene silencing"/>
    <property type="evidence" value="ECO:0007669"/>
    <property type="project" value="InterPro"/>
</dbReference>
<organism evidence="3 4">
    <name type="scientific">Helianthus annuus</name>
    <name type="common">Common sunflower</name>
    <dbReference type="NCBI Taxonomy" id="4232"/>
    <lineage>
        <taxon>Eukaryota</taxon>
        <taxon>Viridiplantae</taxon>
        <taxon>Streptophyta</taxon>
        <taxon>Embryophyta</taxon>
        <taxon>Tracheophyta</taxon>
        <taxon>Spermatophyta</taxon>
        <taxon>Magnoliopsida</taxon>
        <taxon>eudicotyledons</taxon>
        <taxon>Gunneridae</taxon>
        <taxon>Pentapetalae</taxon>
        <taxon>asterids</taxon>
        <taxon>campanulids</taxon>
        <taxon>Asterales</taxon>
        <taxon>Asteraceae</taxon>
        <taxon>Asteroideae</taxon>
        <taxon>Heliantheae alliance</taxon>
        <taxon>Heliantheae</taxon>
        <taxon>Helianthus</taxon>
    </lineage>
</organism>
<dbReference type="OrthoDB" id="777694at2759"/>
<dbReference type="InterPro" id="IPR038588">
    <property type="entry name" value="XS_domain_sf"/>
</dbReference>
<evidence type="ECO:0000313" key="4">
    <source>
        <dbReference type="Proteomes" id="UP000215914"/>
    </source>
</evidence>
<dbReference type="PANTHER" id="PTHR46619">
    <property type="entry name" value="RNA RECOGNITION MOTIF XS DOMAIN PROTEIN-RELATED"/>
    <property type="match status" value="1"/>
</dbReference>
<protein>
    <submittedName>
        <fullName evidence="3">XS domain-containing protein</fullName>
    </submittedName>
</protein>
<evidence type="ECO:0000259" key="2">
    <source>
        <dbReference type="Pfam" id="PF03468"/>
    </source>
</evidence>
<dbReference type="AlphaFoldDB" id="A0A9K3IDC9"/>
<comment type="caution">
    <text evidence="3">The sequence shown here is derived from an EMBL/GenBank/DDBJ whole genome shotgun (WGS) entry which is preliminary data.</text>
</comment>
<dbReference type="Gene3D" id="3.30.70.2890">
    <property type="entry name" value="XS domain"/>
    <property type="match status" value="1"/>
</dbReference>
<dbReference type="Pfam" id="PF03468">
    <property type="entry name" value="XS"/>
    <property type="match status" value="1"/>
</dbReference>
<dbReference type="InterPro" id="IPR005380">
    <property type="entry name" value="XS_domain"/>
</dbReference>
<feature type="region of interest" description="Disordered" evidence="1">
    <location>
        <begin position="1"/>
        <end position="41"/>
    </location>
</feature>
<dbReference type="Gramene" id="mRNA:HanXRQr2_Chr08g0328931">
    <property type="protein sequence ID" value="mRNA:HanXRQr2_Chr08g0328931"/>
    <property type="gene ID" value="HanXRQr2_Chr08g0328931"/>
</dbReference>
<reference evidence="3" key="1">
    <citation type="journal article" date="2017" name="Nature">
        <title>The sunflower genome provides insights into oil metabolism, flowering and Asterid evolution.</title>
        <authorList>
            <person name="Badouin H."/>
            <person name="Gouzy J."/>
            <person name="Grassa C.J."/>
            <person name="Murat F."/>
            <person name="Staton S.E."/>
            <person name="Cottret L."/>
            <person name="Lelandais-Briere C."/>
            <person name="Owens G.L."/>
            <person name="Carrere S."/>
            <person name="Mayjonade B."/>
            <person name="Legrand L."/>
            <person name="Gill N."/>
            <person name="Kane N.C."/>
            <person name="Bowers J.E."/>
            <person name="Hubner S."/>
            <person name="Bellec A."/>
            <person name="Berard A."/>
            <person name="Berges H."/>
            <person name="Blanchet N."/>
            <person name="Boniface M.C."/>
            <person name="Brunel D."/>
            <person name="Catrice O."/>
            <person name="Chaidir N."/>
            <person name="Claudel C."/>
            <person name="Donnadieu C."/>
            <person name="Faraut T."/>
            <person name="Fievet G."/>
            <person name="Helmstetter N."/>
            <person name="King M."/>
            <person name="Knapp S.J."/>
            <person name="Lai Z."/>
            <person name="Le Paslier M.C."/>
            <person name="Lippi Y."/>
            <person name="Lorenzon L."/>
            <person name="Mandel J.R."/>
            <person name="Marage G."/>
            <person name="Marchand G."/>
            <person name="Marquand E."/>
            <person name="Bret-Mestries E."/>
            <person name="Morien E."/>
            <person name="Nambeesan S."/>
            <person name="Nguyen T."/>
            <person name="Pegot-Espagnet P."/>
            <person name="Pouilly N."/>
            <person name="Raftis F."/>
            <person name="Sallet E."/>
            <person name="Schiex T."/>
            <person name="Thomas J."/>
            <person name="Vandecasteele C."/>
            <person name="Vares D."/>
            <person name="Vear F."/>
            <person name="Vautrin S."/>
            <person name="Crespi M."/>
            <person name="Mangin B."/>
            <person name="Burke J.M."/>
            <person name="Salse J."/>
            <person name="Munos S."/>
            <person name="Vincourt P."/>
            <person name="Rieseberg L.H."/>
            <person name="Langlade N.B."/>
        </authorList>
    </citation>
    <scope>NUCLEOTIDE SEQUENCE</scope>
    <source>
        <tissue evidence="3">Leaves</tissue>
    </source>
</reference>
<proteinExistence type="predicted"/>
<reference evidence="3" key="2">
    <citation type="submission" date="2020-06" db="EMBL/GenBank/DDBJ databases">
        <title>Helianthus annuus Genome sequencing and assembly Release 2.</title>
        <authorList>
            <person name="Gouzy J."/>
            <person name="Langlade N."/>
            <person name="Munos S."/>
        </authorList>
    </citation>
    <scope>NUCLEOTIDE SEQUENCE</scope>
    <source>
        <tissue evidence="3">Leaves</tissue>
    </source>
</reference>
<evidence type="ECO:0000313" key="3">
    <source>
        <dbReference type="EMBL" id="KAF5794515.1"/>
    </source>
</evidence>